<evidence type="ECO:0000313" key="1">
    <source>
        <dbReference type="EMBL" id="ANH09585.1"/>
    </source>
</evidence>
<dbReference type="AlphaFoldDB" id="A0A173FZX7"/>
<name>A0A173FZX7_GASCM</name>
<dbReference type="RefSeq" id="YP_009257502.1">
    <property type="nucleotide sequence ID" value="NC_030338.1"/>
</dbReference>
<sequence>MLTQNILNVTTYSNCMTYCSQFENYTRKINDLNNHHKKKFLLTSIASTDIQHQSFLQNLANKKLVSNNLVNELKNKYWQETIFLSLYQPLSNEYLNSLKSNGISISSNQNRKFLLNLSRALKSNRIKVSANNIKNINKNFYKNHYIKYIWKKGFNLPISLKILNIKQNIFKSTNDLSQNKDIVLKKIQKTQLPLFTIINKFNQIVLAEHPKRNISSLSLLDQIYKVYSQKTSSLNEYDHSYEGLFFINPNDALEYKNYVSYKYENKNSENRINVIASTLEFYYHTYYENKTEVKWRIIPDLTELGNLLFKYKKLNHIKFHAEQNYGYNYFQGQPVYLIQSTLALNASNKKKERIEYFYINNQKDQTIKYKAIFLNYKTALVAWKKFIEQNQHYKLPKNPNIIVYNLQDYIKKEVRINSEKKHLFIPSQESFNAIKNNEVYHYNNHFLHTLSDKLLYMQILTKRIIWSLTSKKPGTM</sequence>
<gene>
    <name evidence="1" type="primary">orf450</name>
</gene>
<organism evidence="1">
    <name type="scientific">Gastroclonium compressum</name>
    <name type="common">Red alga</name>
    <name type="synonym">Coeloseira compressa</name>
    <dbReference type="NCBI Taxonomy" id="1852973"/>
    <lineage>
        <taxon>Eukaryota</taxon>
        <taxon>Rhodophyta</taxon>
        <taxon>Florideophyceae</taxon>
        <taxon>Rhodymeniophycidae</taxon>
        <taxon>Rhodymeniales</taxon>
        <taxon>Champiaceae</taxon>
        <taxon>Coeloseira</taxon>
    </lineage>
</organism>
<protein>
    <submittedName>
        <fullName evidence="1">Uncharacterized protein</fullName>
    </submittedName>
</protein>
<reference evidence="1" key="1">
    <citation type="submission" date="2015-11" db="EMBL/GenBank/DDBJ databases">
        <authorList>
            <person name="Zhang Y."/>
            <person name="Guo Z."/>
        </authorList>
    </citation>
    <scope>NUCLEOTIDE SEQUENCE</scope>
</reference>
<proteinExistence type="predicted"/>
<reference evidence="1" key="2">
    <citation type="submission" date="2016-06" db="EMBL/GenBank/DDBJ databases">
        <title>Genomic and phylogenetic analysis of Gastroclonium compressum supports its reinstatement to Coeloseira (Champiaceae, Rhodophyta).</title>
        <authorList>
            <person name="Kilpatrick Z."/>
            <person name="Hughey J.R."/>
        </authorList>
    </citation>
    <scope>NUCLEOTIDE SEQUENCE</scope>
</reference>
<keyword evidence="1" id="KW-0934">Plastid</keyword>
<dbReference type="EMBL" id="KU053957">
    <property type="protein sequence ID" value="ANH09585.1"/>
    <property type="molecule type" value="Genomic_DNA"/>
</dbReference>
<dbReference type="GeneID" id="27983146"/>
<geneLocation type="plastid" evidence="1"/>
<accession>A0A173FZX7</accession>